<evidence type="ECO:0000313" key="2">
    <source>
        <dbReference type="EMBL" id="KIM45282.1"/>
    </source>
</evidence>
<evidence type="ECO:0000313" key="3">
    <source>
        <dbReference type="Proteomes" id="UP000053424"/>
    </source>
</evidence>
<dbReference type="EMBL" id="KN831772">
    <property type="protein sequence ID" value="KIM45282.1"/>
    <property type="molecule type" value="Genomic_DNA"/>
</dbReference>
<feature type="region of interest" description="Disordered" evidence="1">
    <location>
        <begin position="1"/>
        <end position="51"/>
    </location>
</feature>
<feature type="compositionally biased region" description="Basic and acidic residues" evidence="1">
    <location>
        <begin position="318"/>
        <end position="333"/>
    </location>
</feature>
<feature type="region of interest" description="Disordered" evidence="1">
    <location>
        <begin position="1022"/>
        <end position="1042"/>
    </location>
</feature>
<dbReference type="AlphaFoldDB" id="A0A0C2YWB5"/>
<feature type="compositionally biased region" description="Polar residues" evidence="1">
    <location>
        <begin position="841"/>
        <end position="880"/>
    </location>
</feature>
<accession>A0A0C2YWB5</accession>
<dbReference type="Proteomes" id="UP000053424">
    <property type="component" value="Unassembled WGS sequence"/>
</dbReference>
<sequence length="1262" mass="139929">MHLFKRSKSTIAKKQQDSNLPSSSRPPLTNNNRTTDEAATRSNVEGPALKQFLGRKISYRNVDEHGKAKSAQSVASPSAEDLIASHSTDALIARGLAPAPPRTSPRSAKTTYANHPDLYTHNDLNTFSFGAAPSSSSSSSYPHPVDPLSRHDVDSDEPGLIPDTTPRPSVVGSQQPRNHQSQLPGLENRQTSFFDSRLKPPNMGVRPGEKLQERDTDTASNHTFGTSSASVSVSSFSGQREYDSATSANDLTSDEEFDGRHPLPPEPLDPSAPEHSSSLYPSEEEFDGYNEDYEHDEIEIDPEIDEEMNRGTFSSHPNDSRDSFRVNSSERRGSAAMQIPNTASDRAYQEHRARGNSLATLRRPSKSLEELYSFSFGKASGPSSSRGPEDPLPPTPTSVPESEGDWRDLRKRSVQRDKDLPPIFPPASIPSTASTSKANANMSLNTTSFTSDVLGFDSSWMQPYGVNGVVGFDPSEMADIVGEGHNGHRPSLYSLRKGSTSSAFRRYSTVSSNIDIWHKNIIGVWANQKYRDQRQMWTFTKEKDRIADEDANAKTRPQLLPERERPSISTFFAARPSISSGVEPSLVGSIPFFDKPDPKEKVAVREKSKEPWKGMALDSEEIWYNGSSGRFRVTRRNATSVELAKPPQQRLTITYLRSPYIVNATNREAADGPAVTIHKHSKAGAFSIGRYYRAKTVPLPHNTTMSFRNPSDPTGQTSSKDSTDGARKKTNTILLAPRRVQKSYTSTTTTRKLQSHGLLDESGRTSPRDRERMRRDEDHERRARAKAKGKEKERTDKDKDKDQWKTKESSTKRSAVKRGDSKGDTKSKDILTARKALPESSGGSSAGSVTNGLSSDNSGTLVNGSNATPDLSDATSSFGSVISVDPSVETTSSDRTISHQNLYRNHPPRRGVSDIDEDDDSSDERPRYPTRTPHRETYAALPPEVFESAHQGNPSHGLFNWAKSKDGERGGHRANPYLEASYKPPWPVTQPRFNPETRKGIVDDLNTSFQDVGLLPAIGEIKSNDSQHKRKREQHQSKRNKRVVDRNQTDIFEDFPDDALYMLLPLWPGETDPSSTRKYPYVPNTIPTHSRQYLLIYYKTPPPPVLPQEESNKSKSSEKKRYRELAGDSVHEGVVFLNTFHITARVVSYRDLQGSGVRIPDAGLAVSGPLFDAYDYLPSSFRQDEYVIGVCDSRESGVEFVPEGFEKMGLTRNVPNPRAAEFVEDDDSGSFDTLTILTPVGRAVMEMAWLGGMALTSFNPNP</sequence>
<reference evidence="3" key="2">
    <citation type="submission" date="2015-01" db="EMBL/GenBank/DDBJ databases">
        <title>Evolutionary Origins and Diversification of the Mycorrhizal Mutualists.</title>
        <authorList>
            <consortium name="DOE Joint Genome Institute"/>
            <consortium name="Mycorrhizal Genomics Consortium"/>
            <person name="Kohler A."/>
            <person name="Kuo A."/>
            <person name="Nagy L.G."/>
            <person name="Floudas D."/>
            <person name="Copeland A."/>
            <person name="Barry K.W."/>
            <person name="Cichocki N."/>
            <person name="Veneault-Fourrey C."/>
            <person name="LaButti K."/>
            <person name="Lindquist E.A."/>
            <person name="Lipzen A."/>
            <person name="Lundell T."/>
            <person name="Morin E."/>
            <person name="Murat C."/>
            <person name="Riley R."/>
            <person name="Ohm R."/>
            <person name="Sun H."/>
            <person name="Tunlid A."/>
            <person name="Henrissat B."/>
            <person name="Grigoriev I.V."/>
            <person name="Hibbett D.S."/>
            <person name="Martin F."/>
        </authorList>
    </citation>
    <scope>NUCLEOTIDE SEQUENCE [LARGE SCALE GENOMIC DNA]</scope>
    <source>
        <strain evidence="3">h7</strain>
    </source>
</reference>
<dbReference type="HOGENOM" id="CLU_005483_0_0_1"/>
<name>A0A0C2YWB5_HEBCY</name>
<feature type="compositionally biased region" description="Basic and acidic residues" evidence="1">
    <location>
        <begin position="758"/>
        <end position="781"/>
    </location>
</feature>
<reference evidence="2 3" key="1">
    <citation type="submission" date="2014-04" db="EMBL/GenBank/DDBJ databases">
        <authorList>
            <consortium name="DOE Joint Genome Institute"/>
            <person name="Kuo A."/>
            <person name="Gay G."/>
            <person name="Dore J."/>
            <person name="Kohler A."/>
            <person name="Nagy L.G."/>
            <person name="Floudas D."/>
            <person name="Copeland A."/>
            <person name="Barry K.W."/>
            <person name="Cichocki N."/>
            <person name="Veneault-Fourrey C."/>
            <person name="LaButti K."/>
            <person name="Lindquist E.A."/>
            <person name="Lipzen A."/>
            <person name="Lundell T."/>
            <person name="Morin E."/>
            <person name="Murat C."/>
            <person name="Sun H."/>
            <person name="Tunlid A."/>
            <person name="Henrissat B."/>
            <person name="Grigoriev I.V."/>
            <person name="Hibbett D.S."/>
            <person name="Martin F."/>
            <person name="Nordberg H.P."/>
            <person name="Cantor M.N."/>
            <person name="Hua S.X."/>
        </authorList>
    </citation>
    <scope>NUCLEOTIDE SEQUENCE [LARGE SCALE GENOMIC DNA]</scope>
    <source>
        <strain evidence="3">h7</strain>
    </source>
</reference>
<proteinExistence type="predicted"/>
<feature type="compositionally biased region" description="Low complexity" evidence="1">
    <location>
        <begin position="223"/>
        <end position="238"/>
    </location>
</feature>
<feature type="compositionally biased region" description="Polar residues" evidence="1">
    <location>
        <begin position="701"/>
        <end position="720"/>
    </location>
</feature>
<gene>
    <name evidence="2" type="ORF">M413DRAFT_441963</name>
</gene>
<feature type="region of interest" description="Disordered" evidence="1">
    <location>
        <begin position="1101"/>
        <end position="1122"/>
    </location>
</feature>
<feature type="region of interest" description="Disordered" evidence="1">
    <location>
        <begin position="701"/>
        <end position="983"/>
    </location>
</feature>
<feature type="region of interest" description="Disordered" evidence="1">
    <location>
        <begin position="96"/>
        <end position="117"/>
    </location>
</feature>
<feature type="region of interest" description="Disordered" evidence="1">
    <location>
        <begin position="130"/>
        <end position="362"/>
    </location>
</feature>
<feature type="compositionally biased region" description="Polar residues" evidence="1">
    <location>
        <begin position="888"/>
        <end position="903"/>
    </location>
</feature>
<protein>
    <submittedName>
        <fullName evidence="2">Uncharacterized protein</fullName>
    </submittedName>
</protein>
<organism evidence="2 3">
    <name type="scientific">Hebeloma cylindrosporum</name>
    <dbReference type="NCBI Taxonomy" id="76867"/>
    <lineage>
        <taxon>Eukaryota</taxon>
        <taxon>Fungi</taxon>
        <taxon>Dikarya</taxon>
        <taxon>Basidiomycota</taxon>
        <taxon>Agaricomycotina</taxon>
        <taxon>Agaricomycetes</taxon>
        <taxon>Agaricomycetidae</taxon>
        <taxon>Agaricales</taxon>
        <taxon>Agaricineae</taxon>
        <taxon>Hymenogastraceae</taxon>
        <taxon>Hebeloma</taxon>
    </lineage>
</organism>
<keyword evidence="3" id="KW-1185">Reference proteome</keyword>
<dbReference type="OrthoDB" id="3357948at2759"/>
<feature type="compositionally biased region" description="Basic and acidic residues" evidence="1">
    <location>
        <begin position="207"/>
        <end position="217"/>
    </location>
</feature>
<feature type="compositionally biased region" description="Basic residues" evidence="1">
    <location>
        <begin position="1028"/>
        <end position="1041"/>
    </location>
</feature>
<feature type="compositionally biased region" description="Polar residues" evidence="1">
    <location>
        <begin position="9"/>
        <end position="33"/>
    </location>
</feature>
<feature type="compositionally biased region" description="Polar residues" evidence="1">
    <location>
        <begin position="171"/>
        <end position="194"/>
    </location>
</feature>
<feature type="compositionally biased region" description="Polar residues" evidence="1">
    <location>
        <begin position="742"/>
        <end position="752"/>
    </location>
</feature>
<dbReference type="STRING" id="686832.A0A0C2YWB5"/>
<feature type="compositionally biased region" description="Basic and acidic residues" evidence="1">
    <location>
        <begin position="788"/>
        <end position="832"/>
    </location>
</feature>
<feature type="compositionally biased region" description="Basic and acidic residues" evidence="1">
    <location>
        <begin position="1110"/>
        <end position="1122"/>
    </location>
</feature>
<feature type="region of interest" description="Disordered" evidence="1">
    <location>
        <begin position="377"/>
        <end position="435"/>
    </location>
</feature>
<feature type="compositionally biased region" description="Basic and acidic residues" evidence="1">
    <location>
        <begin position="923"/>
        <end position="937"/>
    </location>
</feature>
<feature type="compositionally biased region" description="Acidic residues" evidence="1">
    <location>
        <begin position="282"/>
        <end position="306"/>
    </location>
</feature>
<evidence type="ECO:0000256" key="1">
    <source>
        <dbReference type="SAM" id="MobiDB-lite"/>
    </source>
</evidence>